<proteinExistence type="predicted"/>
<keyword evidence="2" id="KW-1185">Reference proteome</keyword>
<reference evidence="1 2" key="1">
    <citation type="submission" date="2006-03" db="EMBL/GenBank/DDBJ databases">
        <title>Complete sequence of chromosome of Nitrobacter hamburgensis X14.</title>
        <authorList>
            <consortium name="US DOE Joint Genome Institute"/>
            <person name="Copeland A."/>
            <person name="Lucas S."/>
            <person name="Lapidus A."/>
            <person name="Barry K."/>
            <person name="Detter J.C."/>
            <person name="Glavina del Rio T."/>
            <person name="Hammon N."/>
            <person name="Israni S."/>
            <person name="Dalin E."/>
            <person name="Tice H."/>
            <person name="Pitluck S."/>
            <person name="Chain P."/>
            <person name="Malfatti S."/>
            <person name="Shin M."/>
            <person name="Vergez L."/>
            <person name="Schmutz J."/>
            <person name="Larimer F."/>
            <person name="Land M."/>
            <person name="Hauser L."/>
            <person name="Kyrpides N."/>
            <person name="Ivanova N."/>
            <person name="Ward B."/>
            <person name="Arp D."/>
            <person name="Klotz M."/>
            <person name="Stein L."/>
            <person name="O'Mullan G."/>
            <person name="Starkenburg S."/>
            <person name="Sayavedra L."/>
            <person name="Poret-Peterson A.T."/>
            <person name="Gentry M.E."/>
            <person name="Bruce D."/>
            <person name="Richardson P."/>
        </authorList>
    </citation>
    <scope>NUCLEOTIDE SEQUENCE [LARGE SCALE GENOMIC DNA]</scope>
    <source>
        <strain evidence="2">DSM 10229 / NCIMB 13809 / X14</strain>
    </source>
</reference>
<evidence type="ECO:0000313" key="2">
    <source>
        <dbReference type="Proteomes" id="UP000001953"/>
    </source>
</evidence>
<sequence length="100" mass="11394">MLRLTVSRSTPLRTLIPQYVPARSAQRNVLSFTSEISILIRANDTFNADIAFAPLSDRPPVMTGKQRTTSLRHHRRHNLRLVAIGVQQAPHSRSLPRPYR</sequence>
<dbReference type="HOGENOM" id="CLU_2302920_0_0_5"/>
<evidence type="ECO:0000313" key="1">
    <source>
        <dbReference type="EMBL" id="ABE63539.1"/>
    </source>
</evidence>
<dbReference type="KEGG" id="nha:Nham_2761"/>
<dbReference type="Proteomes" id="UP000001953">
    <property type="component" value="Chromosome"/>
</dbReference>
<gene>
    <name evidence="1" type="ordered locus">Nham_2761</name>
</gene>
<name>Q1QJQ8_NITHX</name>
<dbReference type="AlphaFoldDB" id="Q1QJQ8"/>
<protein>
    <submittedName>
        <fullName evidence="1">Uncharacterized protein</fullName>
    </submittedName>
</protein>
<accession>Q1QJQ8</accession>
<organism evidence="1 2">
    <name type="scientific">Nitrobacter hamburgensis (strain DSM 10229 / NCIMB 13809 / X14)</name>
    <dbReference type="NCBI Taxonomy" id="323097"/>
    <lineage>
        <taxon>Bacteria</taxon>
        <taxon>Pseudomonadati</taxon>
        <taxon>Pseudomonadota</taxon>
        <taxon>Alphaproteobacteria</taxon>
        <taxon>Hyphomicrobiales</taxon>
        <taxon>Nitrobacteraceae</taxon>
        <taxon>Nitrobacter</taxon>
    </lineage>
</organism>
<dbReference type="STRING" id="323097.Nham_2761"/>
<dbReference type="EMBL" id="CP000319">
    <property type="protein sequence ID" value="ABE63539.1"/>
    <property type="molecule type" value="Genomic_DNA"/>
</dbReference>